<name>A0A8S0XI37_CYCAE</name>
<dbReference type="EMBL" id="CACVBS010000038">
    <property type="protein sequence ID" value="CAA7263059.1"/>
    <property type="molecule type" value="Genomic_DNA"/>
</dbReference>
<evidence type="ECO:0000313" key="3">
    <source>
        <dbReference type="Proteomes" id="UP000467700"/>
    </source>
</evidence>
<sequence length="138" mass="14942">MSDLAIGLAYLCKTCCCIRDAEVTPDGSRFRSHPKRDPREQLVDDEFMARNYHQDASGHFHSEPTPTSSMLLPPRQLSDTSDKSKLGEGEKGSVQMTPEVEAPAMVHAASTSTEATLALKEEDDKKTPAPLSNLPAGG</sequence>
<dbReference type="AlphaFoldDB" id="A0A8S0XI37"/>
<feature type="compositionally biased region" description="Basic and acidic residues" evidence="1">
    <location>
        <begin position="52"/>
        <end position="62"/>
    </location>
</feature>
<organism evidence="2 3">
    <name type="scientific">Cyclocybe aegerita</name>
    <name type="common">Black poplar mushroom</name>
    <name type="synonym">Agrocybe aegerita</name>
    <dbReference type="NCBI Taxonomy" id="1973307"/>
    <lineage>
        <taxon>Eukaryota</taxon>
        <taxon>Fungi</taxon>
        <taxon>Dikarya</taxon>
        <taxon>Basidiomycota</taxon>
        <taxon>Agaricomycotina</taxon>
        <taxon>Agaricomycetes</taxon>
        <taxon>Agaricomycetidae</taxon>
        <taxon>Agaricales</taxon>
        <taxon>Agaricineae</taxon>
        <taxon>Bolbitiaceae</taxon>
        <taxon>Cyclocybe</taxon>
    </lineage>
</organism>
<keyword evidence="3" id="KW-1185">Reference proteome</keyword>
<comment type="caution">
    <text evidence="2">The sequence shown here is derived from an EMBL/GenBank/DDBJ whole genome shotgun (WGS) entry which is preliminary data.</text>
</comment>
<feature type="compositionally biased region" description="Low complexity" evidence="1">
    <location>
        <begin position="108"/>
        <end position="118"/>
    </location>
</feature>
<evidence type="ECO:0000313" key="2">
    <source>
        <dbReference type="EMBL" id="CAA7263059.1"/>
    </source>
</evidence>
<protein>
    <submittedName>
        <fullName evidence="2">Uncharacterized protein</fullName>
    </submittedName>
</protein>
<feature type="compositionally biased region" description="Basic and acidic residues" evidence="1">
    <location>
        <begin position="80"/>
        <end position="91"/>
    </location>
</feature>
<gene>
    <name evidence="2" type="ORF">AAE3_LOCUS5427</name>
</gene>
<accession>A0A8S0XI37</accession>
<dbReference type="OrthoDB" id="3057617at2759"/>
<evidence type="ECO:0000256" key="1">
    <source>
        <dbReference type="SAM" id="MobiDB-lite"/>
    </source>
</evidence>
<proteinExistence type="predicted"/>
<dbReference type="Proteomes" id="UP000467700">
    <property type="component" value="Unassembled WGS sequence"/>
</dbReference>
<reference evidence="2 3" key="1">
    <citation type="submission" date="2020-01" db="EMBL/GenBank/DDBJ databases">
        <authorList>
            <person name="Gupta K D."/>
        </authorList>
    </citation>
    <scope>NUCLEOTIDE SEQUENCE [LARGE SCALE GENOMIC DNA]</scope>
</reference>
<feature type="region of interest" description="Disordered" evidence="1">
    <location>
        <begin position="51"/>
        <end position="138"/>
    </location>
</feature>